<dbReference type="Proteomes" id="UP000472275">
    <property type="component" value="Chromosome 11"/>
</dbReference>
<keyword evidence="1 2" id="KW-0175">Coiled coil</keyword>
<organism evidence="3 4">
    <name type="scientific">Aquila chrysaetos chrysaetos</name>
    <dbReference type="NCBI Taxonomy" id="223781"/>
    <lineage>
        <taxon>Eukaryota</taxon>
        <taxon>Metazoa</taxon>
        <taxon>Chordata</taxon>
        <taxon>Craniata</taxon>
        <taxon>Vertebrata</taxon>
        <taxon>Euteleostomi</taxon>
        <taxon>Archelosauria</taxon>
        <taxon>Archosauria</taxon>
        <taxon>Dinosauria</taxon>
        <taxon>Saurischia</taxon>
        <taxon>Theropoda</taxon>
        <taxon>Coelurosauria</taxon>
        <taxon>Aves</taxon>
        <taxon>Neognathae</taxon>
        <taxon>Neoaves</taxon>
        <taxon>Telluraves</taxon>
        <taxon>Accipitrimorphae</taxon>
        <taxon>Accipitriformes</taxon>
        <taxon>Accipitridae</taxon>
        <taxon>Accipitrinae</taxon>
        <taxon>Aquila</taxon>
    </lineage>
</organism>
<protein>
    <recommendedName>
        <fullName evidence="5">Cilia and flagella associated protein 58</fullName>
    </recommendedName>
</protein>
<evidence type="ECO:0000256" key="1">
    <source>
        <dbReference type="ARBA" id="ARBA00023054"/>
    </source>
</evidence>
<dbReference type="AlphaFoldDB" id="A0A663EIX6"/>
<dbReference type="PANTHER" id="PTHR32083">
    <property type="entry name" value="CILIA AND FLAGELLA-ASSOCIATED PROTEIN 58-RELATED"/>
    <property type="match status" value="1"/>
</dbReference>
<dbReference type="PANTHER" id="PTHR32083:SF31">
    <property type="entry name" value="CILIA- AND FLAGELLA-ASSOCIATED PROTEIN 58"/>
    <property type="match status" value="1"/>
</dbReference>
<evidence type="ECO:0008006" key="5">
    <source>
        <dbReference type="Google" id="ProtNLM"/>
    </source>
</evidence>
<reference evidence="3" key="1">
    <citation type="submission" date="2025-08" db="UniProtKB">
        <authorList>
            <consortium name="Ensembl"/>
        </authorList>
    </citation>
    <scope>IDENTIFICATION</scope>
</reference>
<sequence>FIQEKSGKPYLEESAFEALEKDFQEVINLLKGDKTLEKFRIEYEKLHAVMKKSHENEKRLMEKCRELNAELVVNSSKVAALTKLSKDDRGTISSMKTELEKAWKMVDTAYEKEQKAKETINSLQEEIARLMNLLEQGSGPSLGQEYKLGFPREGESLI</sequence>
<proteinExistence type="predicted"/>
<reference evidence="3" key="2">
    <citation type="submission" date="2025-09" db="UniProtKB">
        <authorList>
            <consortium name="Ensembl"/>
        </authorList>
    </citation>
    <scope>IDENTIFICATION</scope>
</reference>
<dbReference type="GeneTree" id="ENSGT00530000063534"/>
<dbReference type="Ensembl" id="ENSACCT00020012831.1">
    <property type="protein sequence ID" value="ENSACCP00020012275.1"/>
    <property type="gene ID" value="ENSACCG00020008439.1"/>
</dbReference>
<name>A0A663EIX6_AQUCH</name>
<keyword evidence="4" id="KW-1185">Reference proteome</keyword>
<feature type="coiled-coil region" evidence="2">
    <location>
        <begin position="106"/>
        <end position="133"/>
    </location>
</feature>
<dbReference type="GO" id="GO:0005856">
    <property type="term" value="C:cytoskeleton"/>
    <property type="evidence" value="ECO:0007669"/>
    <property type="project" value="TreeGrafter"/>
</dbReference>
<accession>A0A663EIX6</accession>
<evidence type="ECO:0000313" key="3">
    <source>
        <dbReference type="Ensembl" id="ENSACCP00020012275.1"/>
    </source>
</evidence>
<dbReference type="InParanoid" id="A0A663EIX6"/>
<evidence type="ECO:0000256" key="2">
    <source>
        <dbReference type="SAM" id="Coils"/>
    </source>
</evidence>
<evidence type="ECO:0000313" key="4">
    <source>
        <dbReference type="Proteomes" id="UP000472275"/>
    </source>
</evidence>